<accession>A0A7S3J1B5</accession>
<protein>
    <submittedName>
        <fullName evidence="1">Uncharacterized protein</fullName>
    </submittedName>
</protein>
<dbReference type="AlphaFoldDB" id="A0A7S3J1B5"/>
<evidence type="ECO:0000313" key="1">
    <source>
        <dbReference type="EMBL" id="CAE0336198.1"/>
    </source>
</evidence>
<gene>
    <name evidence="1" type="ORF">SINC0208_LOCUS16837</name>
</gene>
<reference evidence="1" key="1">
    <citation type="submission" date="2021-01" db="EMBL/GenBank/DDBJ databases">
        <authorList>
            <person name="Corre E."/>
            <person name="Pelletier E."/>
            <person name="Niang G."/>
            <person name="Scheremetjew M."/>
            <person name="Finn R."/>
            <person name="Kale V."/>
            <person name="Holt S."/>
            <person name="Cochrane G."/>
            <person name="Meng A."/>
            <person name="Brown T."/>
            <person name="Cohen L."/>
        </authorList>
    </citation>
    <scope>NUCLEOTIDE SEQUENCE</scope>
    <source>
        <strain evidence="1">S3</strain>
    </source>
</reference>
<sequence length="119" mass="13080">MKGDISDIIDGIKLIGQALVTLPEDMVDCQYTDDDLRRLSEWAQIFTDPKKLSEVVAKNMVLHGKKIHEDMNAIPEDMGAGDYYKAGEDVADLVVLALGKVPDNSTAPTGVEGLEFTQW</sequence>
<organism evidence="1">
    <name type="scientific">Strombidium inclinatum</name>
    <dbReference type="NCBI Taxonomy" id="197538"/>
    <lineage>
        <taxon>Eukaryota</taxon>
        <taxon>Sar</taxon>
        <taxon>Alveolata</taxon>
        <taxon>Ciliophora</taxon>
        <taxon>Intramacronucleata</taxon>
        <taxon>Spirotrichea</taxon>
        <taxon>Oligotrichia</taxon>
        <taxon>Strombidiidae</taxon>
        <taxon>Strombidium</taxon>
    </lineage>
</organism>
<dbReference type="EMBL" id="HBIH01041951">
    <property type="protein sequence ID" value="CAE0336198.1"/>
    <property type="molecule type" value="Transcribed_RNA"/>
</dbReference>
<name>A0A7S3J1B5_9SPIT</name>
<proteinExistence type="predicted"/>